<reference evidence="1 2" key="1">
    <citation type="journal article" date="2016" name="Nat. Commun.">
        <title>Thousands of microbial genomes shed light on interconnected biogeochemical processes in an aquifer system.</title>
        <authorList>
            <person name="Anantharaman K."/>
            <person name="Brown C.T."/>
            <person name="Hug L.A."/>
            <person name="Sharon I."/>
            <person name="Castelle C.J."/>
            <person name="Probst A.J."/>
            <person name="Thomas B.C."/>
            <person name="Singh A."/>
            <person name="Wilkins M.J."/>
            <person name="Karaoz U."/>
            <person name="Brodie E.L."/>
            <person name="Williams K.H."/>
            <person name="Hubbard S.S."/>
            <person name="Banfield J.F."/>
        </authorList>
    </citation>
    <scope>NUCLEOTIDE SEQUENCE [LARGE SCALE GENOMIC DNA]</scope>
</reference>
<dbReference type="EMBL" id="MGJZ01000028">
    <property type="protein sequence ID" value="OGN16652.1"/>
    <property type="molecule type" value="Genomic_DNA"/>
</dbReference>
<accession>A0A1F8FUD8</accession>
<comment type="caution">
    <text evidence="1">The sequence shown here is derived from an EMBL/GenBank/DDBJ whole genome shotgun (WGS) entry which is preliminary data.</text>
</comment>
<evidence type="ECO:0000313" key="1">
    <source>
        <dbReference type="EMBL" id="OGN16652.1"/>
    </source>
</evidence>
<evidence type="ECO:0000313" key="2">
    <source>
        <dbReference type="Proteomes" id="UP000178117"/>
    </source>
</evidence>
<dbReference type="Proteomes" id="UP000178117">
    <property type="component" value="Unassembled WGS sequence"/>
</dbReference>
<protein>
    <submittedName>
        <fullName evidence="1">Uncharacterized protein</fullName>
    </submittedName>
</protein>
<gene>
    <name evidence="1" type="ORF">A3C88_02330</name>
</gene>
<name>A0A1F8FUD8_9BACT</name>
<organism evidence="1 2">
    <name type="scientific">Candidatus Yanofskybacteria bacterium RIFCSPHIGHO2_02_FULL_50_12</name>
    <dbReference type="NCBI Taxonomy" id="1802685"/>
    <lineage>
        <taxon>Bacteria</taxon>
        <taxon>Candidatus Yanofskyibacteriota</taxon>
    </lineage>
</organism>
<sequence>MKRSIAEVRILIEVGTENVSYKVESQTRKGRVDGVLGAGTFDNIRERVEKTVSEELNGVIKRLARQAKYRDFTNRKSRKAR</sequence>
<dbReference type="AlphaFoldDB" id="A0A1F8FUD8"/>
<proteinExistence type="predicted"/>